<dbReference type="OrthoDB" id="689238at2759"/>
<name>A0A8K0NC09_COCNU</name>
<keyword evidence="2" id="KW-1133">Transmembrane helix</keyword>
<organism evidence="3 4">
    <name type="scientific">Cocos nucifera</name>
    <name type="common">Coconut palm</name>
    <dbReference type="NCBI Taxonomy" id="13894"/>
    <lineage>
        <taxon>Eukaryota</taxon>
        <taxon>Viridiplantae</taxon>
        <taxon>Streptophyta</taxon>
        <taxon>Embryophyta</taxon>
        <taxon>Tracheophyta</taxon>
        <taxon>Spermatophyta</taxon>
        <taxon>Magnoliopsida</taxon>
        <taxon>Liliopsida</taxon>
        <taxon>Arecaceae</taxon>
        <taxon>Arecoideae</taxon>
        <taxon>Cocoseae</taxon>
        <taxon>Attaleinae</taxon>
        <taxon>Cocos</taxon>
    </lineage>
</organism>
<evidence type="ECO:0000256" key="2">
    <source>
        <dbReference type="SAM" id="Phobius"/>
    </source>
</evidence>
<dbReference type="EMBL" id="CM017885">
    <property type="protein sequence ID" value="KAG1368019.1"/>
    <property type="molecule type" value="Genomic_DNA"/>
</dbReference>
<proteinExistence type="predicted"/>
<feature type="transmembrane region" description="Helical" evidence="2">
    <location>
        <begin position="27"/>
        <end position="52"/>
    </location>
</feature>
<gene>
    <name evidence="3" type="ORF">COCNU_14G004870</name>
</gene>
<accession>A0A8K0NC09</accession>
<protein>
    <submittedName>
        <fullName evidence="3">Putative lipoprotein</fullName>
    </submittedName>
</protein>
<evidence type="ECO:0000313" key="4">
    <source>
        <dbReference type="Proteomes" id="UP000797356"/>
    </source>
</evidence>
<feature type="compositionally biased region" description="Gly residues" evidence="1">
    <location>
        <begin position="115"/>
        <end position="125"/>
    </location>
</feature>
<keyword evidence="2" id="KW-0812">Transmembrane</keyword>
<dbReference type="PANTHER" id="PTHR33429:SF7">
    <property type="entry name" value="OS02G0708000 PROTEIN"/>
    <property type="match status" value="1"/>
</dbReference>
<reference evidence="3" key="1">
    <citation type="journal article" date="2017" name="Gigascience">
        <title>The genome draft of coconut (Cocos nucifera).</title>
        <authorList>
            <person name="Xiao Y."/>
            <person name="Xu P."/>
            <person name="Fan H."/>
            <person name="Baudouin L."/>
            <person name="Xia W."/>
            <person name="Bocs S."/>
            <person name="Xu J."/>
            <person name="Li Q."/>
            <person name="Guo A."/>
            <person name="Zhou L."/>
            <person name="Li J."/>
            <person name="Wu Y."/>
            <person name="Ma Z."/>
            <person name="Armero A."/>
            <person name="Issali A.E."/>
            <person name="Liu N."/>
            <person name="Peng M."/>
            <person name="Yang Y."/>
        </authorList>
    </citation>
    <scope>NUCLEOTIDE SEQUENCE</scope>
    <source>
        <tissue evidence="3">Spear leaf of Hainan Tall coconut</tissue>
    </source>
</reference>
<dbReference type="Proteomes" id="UP000797356">
    <property type="component" value="Chromosome 14"/>
</dbReference>
<reference evidence="3" key="2">
    <citation type="submission" date="2019-07" db="EMBL/GenBank/DDBJ databases">
        <authorList>
            <person name="Yang Y."/>
            <person name="Bocs S."/>
            <person name="Baudouin L."/>
        </authorList>
    </citation>
    <scope>NUCLEOTIDE SEQUENCE</scope>
    <source>
        <tissue evidence="3">Spear leaf of Hainan Tall coconut</tissue>
    </source>
</reference>
<sequence length="125" mass="13155">MTSHAQPMVAYPQAITTQNASNSKGSFVPVFVALAVIAVLSAIACFVGQVCARRYLRPKPRRDHAFHPIGDVESQFATSIPAAKPDACGGSQVETRTMGSEELMGETLKHDEIGGNKGEGGPSAK</sequence>
<evidence type="ECO:0000256" key="1">
    <source>
        <dbReference type="SAM" id="MobiDB-lite"/>
    </source>
</evidence>
<keyword evidence="2" id="KW-0472">Membrane</keyword>
<feature type="region of interest" description="Disordered" evidence="1">
    <location>
        <begin position="82"/>
        <end position="125"/>
    </location>
</feature>
<evidence type="ECO:0000313" key="3">
    <source>
        <dbReference type="EMBL" id="KAG1368019.1"/>
    </source>
</evidence>
<keyword evidence="3" id="KW-0449">Lipoprotein</keyword>
<comment type="caution">
    <text evidence="3">The sequence shown here is derived from an EMBL/GenBank/DDBJ whole genome shotgun (WGS) entry which is preliminary data.</text>
</comment>
<keyword evidence="4" id="KW-1185">Reference proteome</keyword>
<dbReference type="PANTHER" id="PTHR33429">
    <property type="entry name" value="OS02G0708000 PROTEIN-RELATED"/>
    <property type="match status" value="1"/>
</dbReference>
<dbReference type="AlphaFoldDB" id="A0A8K0NC09"/>